<name>A0A5B9FTV6_9FLAO</name>
<dbReference type="KEGG" id="fak:FUA48_05475"/>
<dbReference type="PANTHER" id="PTHR42852:SF6">
    <property type="entry name" value="THIOL:DISULFIDE INTERCHANGE PROTEIN DSBE"/>
    <property type="match status" value="1"/>
</dbReference>
<dbReference type="AlphaFoldDB" id="A0A5B9FTV6"/>
<gene>
    <name evidence="6" type="ORF">FUA48_05475</name>
</gene>
<dbReference type="Pfam" id="PF13905">
    <property type="entry name" value="Thioredoxin_8"/>
    <property type="match status" value="1"/>
</dbReference>
<reference evidence="6 7" key="1">
    <citation type="submission" date="2019-08" db="EMBL/GenBank/DDBJ databases">
        <title>Flavobacterium alkalisoli sp. nov., isolated from rhizosphere soil of Suaeda salsa.</title>
        <authorList>
            <person name="Sun J.-Q."/>
            <person name="Xu L."/>
        </authorList>
    </citation>
    <scope>NUCLEOTIDE SEQUENCE [LARGE SCALE GENOMIC DNA]</scope>
    <source>
        <strain evidence="6 7">XS-5</strain>
    </source>
</reference>
<dbReference type="InterPro" id="IPR013766">
    <property type="entry name" value="Thioredoxin_domain"/>
</dbReference>
<dbReference type="GO" id="GO:0030313">
    <property type="term" value="C:cell envelope"/>
    <property type="evidence" value="ECO:0007669"/>
    <property type="project" value="UniProtKB-SubCell"/>
</dbReference>
<keyword evidence="4" id="KW-0676">Redox-active center</keyword>
<proteinExistence type="predicted"/>
<dbReference type="InterPro" id="IPR025380">
    <property type="entry name" value="DUF4369"/>
</dbReference>
<organism evidence="6 7">
    <name type="scientific">Flavobacterium alkalisoli</name>
    <dbReference type="NCBI Taxonomy" id="2602769"/>
    <lineage>
        <taxon>Bacteria</taxon>
        <taxon>Pseudomonadati</taxon>
        <taxon>Bacteroidota</taxon>
        <taxon>Flavobacteriia</taxon>
        <taxon>Flavobacteriales</taxon>
        <taxon>Flavobacteriaceae</taxon>
        <taxon>Flavobacterium</taxon>
    </lineage>
</organism>
<dbReference type="Proteomes" id="UP000321222">
    <property type="component" value="Chromosome"/>
</dbReference>
<dbReference type="SUPFAM" id="SSF52833">
    <property type="entry name" value="Thioredoxin-like"/>
    <property type="match status" value="1"/>
</dbReference>
<protein>
    <submittedName>
        <fullName evidence="6">AhpC/TSA family protein</fullName>
    </submittedName>
</protein>
<dbReference type="OrthoDB" id="1069091at2"/>
<feature type="domain" description="Thioredoxin" evidence="5">
    <location>
        <begin position="253"/>
        <end position="387"/>
    </location>
</feature>
<dbReference type="InterPro" id="IPR036249">
    <property type="entry name" value="Thioredoxin-like_sf"/>
</dbReference>
<evidence type="ECO:0000256" key="3">
    <source>
        <dbReference type="ARBA" id="ARBA00023157"/>
    </source>
</evidence>
<dbReference type="EMBL" id="CP042831">
    <property type="protein sequence ID" value="QEE49048.1"/>
    <property type="molecule type" value="Genomic_DNA"/>
</dbReference>
<comment type="subcellular location">
    <subcellularLocation>
        <location evidence="1">Cell envelope</location>
    </subcellularLocation>
</comment>
<keyword evidence="2" id="KW-0201">Cytochrome c-type biogenesis</keyword>
<dbReference type="CDD" id="cd02966">
    <property type="entry name" value="TlpA_like_family"/>
    <property type="match status" value="1"/>
</dbReference>
<dbReference type="InterPro" id="IPR050553">
    <property type="entry name" value="Thioredoxin_ResA/DsbE_sf"/>
</dbReference>
<evidence type="ECO:0000313" key="6">
    <source>
        <dbReference type="EMBL" id="QEE49048.1"/>
    </source>
</evidence>
<dbReference type="Gene3D" id="3.40.30.10">
    <property type="entry name" value="Glutaredoxin"/>
    <property type="match status" value="1"/>
</dbReference>
<accession>A0A5B9FTV6</accession>
<evidence type="ECO:0000256" key="4">
    <source>
        <dbReference type="ARBA" id="ARBA00023284"/>
    </source>
</evidence>
<dbReference type="PROSITE" id="PS51352">
    <property type="entry name" value="THIOREDOXIN_2"/>
    <property type="match status" value="1"/>
</dbReference>
<dbReference type="PANTHER" id="PTHR42852">
    <property type="entry name" value="THIOL:DISULFIDE INTERCHANGE PROTEIN DSBE"/>
    <property type="match status" value="1"/>
</dbReference>
<evidence type="ECO:0000259" key="5">
    <source>
        <dbReference type="PROSITE" id="PS51352"/>
    </source>
</evidence>
<dbReference type="GO" id="GO:0017004">
    <property type="term" value="P:cytochrome complex assembly"/>
    <property type="evidence" value="ECO:0007669"/>
    <property type="project" value="UniProtKB-KW"/>
</dbReference>
<evidence type="ECO:0000256" key="1">
    <source>
        <dbReference type="ARBA" id="ARBA00004196"/>
    </source>
</evidence>
<keyword evidence="3" id="KW-1015">Disulfide bond</keyword>
<keyword evidence="7" id="KW-1185">Reference proteome</keyword>
<evidence type="ECO:0000313" key="7">
    <source>
        <dbReference type="Proteomes" id="UP000321222"/>
    </source>
</evidence>
<evidence type="ECO:0000256" key="2">
    <source>
        <dbReference type="ARBA" id="ARBA00022748"/>
    </source>
</evidence>
<dbReference type="InterPro" id="IPR012336">
    <property type="entry name" value="Thioredoxin-like_fold"/>
</dbReference>
<sequence length="387" mass="44730">MPKFPKVYRDVIRVGYLYHIRLRLFLRSDKEPILQIIMKHTFKTIIAALIIFTTSLISCDKKEDKTESKKFTITGNFLTPYNDTVFFFHADKKDYAIVKNNTFKLEGTIDNVEEMCGHFFLKPFGSEVRVYLDNGDIKIDFEYIESKGPKPVKFLFAKKVEGSRNHKIWDNYRAFTLENNEKENYADLVVKNLKKNIDSFPNSPVHGSVLSVNSRDLLNATQIEEIKSIIDTSFMLSEDLRATNTTLKSKLSVQNGTTVKNFALQSTEGKTENFYTPNNKFTIIDFWASWCSECRIENKELPELAKKHGDKLEIINISLDDNAEKWKKAIEKDGLIWNNYIAGDLKTEIKKHYGITAIPYKIFLDPKGKIIGINQSYKQIDAILEKE</sequence>
<dbReference type="Pfam" id="PF14289">
    <property type="entry name" value="DUF4369"/>
    <property type="match status" value="1"/>
</dbReference>